<evidence type="ECO:0000256" key="1">
    <source>
        <dbReference type="ARBA" id="ARBA00004651"/>
    </source>
</evidence>
<dbReference type="EMBL" id="DRUB01000176">
    <property type="protein sequence ID" value="HHR96893.1"/>
    <property type="molecule type" value="Genomic_DNA"/>
</dbReference>
<feature type="transmembrane region" description="Helical" evidence="6">
    <location>
        <begin position="264"/>
        <end position="286"/>
    </location>
</feature>
<feature type="transmembrane region" description="Helical" evidence="6">
    <location>
        <begin position="6"/>
        <end position="28"/>
    </location>
</feature>
<evidence type="ECO:0000313" key="9">
    <source>
        <dbReference type="EMBL" id="HHR96893.1"/>
    </source>
</evidence>
<evidence type="ECO:0000313" key="8">
    <source>
        <dbReference type="EMBL" id="HHP82469.1"/>
    </source>
</evidence>
<keyword evidence="2" id="KW-1003">Cell membrane</keyword>
<dbReference type="InterPro" id="IPR050586">
    <property type="entry name" value="CPA3_Na-H_Antiporter_D"/>
</dbReference>
<feature type="transmembrane region" description="Helical" evidence="6">
    <location>
        <begin position="439"/>
        <end position="463"/>
    </location>
</feature>
<proteinExistence type="predicted"/>
<evidence type="ECO:0000256" key="2">
    <source>
        <dbReference type="ARBA" id="ARBA00022475"/>
    </source>
</evidence>
<feature type="transmembrane region" description="Helical" evidence="6">
    <location>
        <begin position="35"/>
        <end position="55"/>
    </location>
</feature>
<feature type="transmembrane region" description="Helical" evidence="6">
    <location>
        <begin position="222"/>
        <end position="243"/>
    </location>
</feature>
<dbReference type="Pfam" id="PF00361">
    <property type="entry name" value="Proton_antipo_M"/>
    <property type="match status" value="1"/>
</dbReference>
<comment type="subcellular location">
    <subcellularLocation>
        <location evidence="1">Cell membrane</location>
        <topology evidence="1">Multi-pass membrane protein</topology>
    </subcellularLocation>
</comment>
<sequence>MYVPNIVYGLIPPMLIAFSFITPLLSLIIKSKKFFVFYISILTLLTFILSLFIVIDVFREGVVLYPFGGWPPPIGISYIIDKLNAFMALIVALVFMLSIIASTTYLKHYQKASTLAYFYTIVLAIFAGAMGSLYTGDVFNLFVMMEVMCIGLYTAVAFHRSKAEAVEAAIKYSFVSIIALILYFFAAVLFYSGFQTLNMADIALKARGGVEGLLSGGFFGNYLIDLILGLALTIWVFTLESALVPNHFWLPDAISEAPTPISAIFPAAESVAVYVIIRYMFTIFGADSIIAKGHIREVMLLILLILGIVASIVGGIMMAVQRDVKRLLGYSSISHIGFIYIAIGLASSANVMQQALTASIFHMINYVISSSLLFLSVIAMEKSINSRNIDDLAGLGRILPLTGFSIAIGVLNLIGIPPLGGFYSKFMLYQVALEASQPVVAIAIVVATAITLMGYMKLLYIVFGKTAAREKLKEPLTVSIPVVLLALICIALGLTLTIGFMDILKELAIAAYNHGPYTKVFYDYMKMLFPR</sequence>
<keyword evidence="4 6" id="KW-1133">Transmembrane helix</keyword>
<feature type="transmembrane region" description="Helical" evidence="6">
    <location>
        <begin position="327"/>
        <end position="349"/>
    </location>
</feature>
<evidence type="ECO:0000259" key="7">
    <source>
        <dbReference type="Pfam" id="PF00361"/>
    </source>
</evidence>
<dbReference type="AlphaFoldDB" id="A0A7C5XNH6"/>
<feature type="transmembrane region" description="Helical" evidence="6">
    <location>
        <begin position="170"/>
        <end position="191"/>
    </location>
</feature>
<evidence type="ECO:0000256" key="3">
    <source>
        <dbReference type="ARBA" id="ARBA00022692"/>
    </source>
</evidence>
<evidence type="ECO:0000256" key="6">
    <source>
        <dbReference type="SAM" id="Phobius"/>
    </source>
</evidence>
<protein>
    <submittedName>
        <fullName evidence="8">Cation:proton antiporter</fullName>
    </submittedName>
</protein>
<evidence type="ECO:0000256" key="5">
    <source>
        <dbReference type="ARBA" id="ARBA00023136"/>
    </source>
</evidence>
<organism evidence="8">
    <name type="scientific">Ignisphaera aggregans</name>
    <dbReference type="NCBI Taxonomy" id="334771"/>
    <lineage>
        <taxon>Archaea</taxon>
        <taxon>Thermoproteota</taxon>
        <taxon>Thermoprotei</taxon>
        <taxon>Desulfurococcales</taxon>
        <taxon>Desulfurococcaceae</taxon>
        <taxon>Ignisphaera</taxon>
    </lineage>
</organism>
<feature type="transmembrane region" description="Helical" evidence="6">
    <location>
        <begin position="475"/>
        <end position="498"/>
    </location>
</feature>
<dbReference type="EMBL" id="DRZI01000319">
    <property type="protein sequence ID" value="HHP82469.1"/>
    <property type="molecule type" value="Genomic_DNA"/>
</dbReference>
<keyword evidence="5 6" id="KW-0472">Membrane</keyword>
<accession>A0A7C5XNH6</accession>
<evidence type="ECO:0000256" key="4">
    <source>
        <dbReference type="ARBA" id="ARBA00022989"/>
    </source>
</evidence>
<reference evidence="8" key="1">
    <citation type="journal article" date="2020" name="mSystems">
        <title>Genome- and Community-Level Interaction Insights into Carbon Utilization and Element Cycling Functions of Hydrothermarchaeota in Hydrothermal Sediment.</title>
        <authorList>
            <person name="Zhou Z."/>
            <person name="Liu Y."/>
            <person name="Xu W."/>
            <person name="Pan J."/>
            <person name="Luo Z.H."/>
            <person name="Li M."/>
        </authorList>
    </citation>
    <scope>NUCLEOTIDE SEQUENCE [LARGE SCALE GENOMIC DNA]</scope>
    <source>
        <strain evidence="9">SpSt-1</strain>
        <strain evidence="8">SpSt-1121</strain>
    </source>
</reference>
<dbReference type="PANTHER" id="PTHR42703">
    <property type="entry name" value="NADH DEHYDROGENASE"/>
    <property type="match status" value="1"/>
</dbReference>
<feature type="transmembrane region" description="Helical" evidence="6">
    <location>
        <begin position="139"/>
        <end position="158"/>
    </location>
</feature>
<dbReference type="InterPro" id="IPR001750">
    <property type="entry name" value="ND/Mrp_TM"/>
</dbReference>
<dbReference type="GO" id="GO:0005886">
    <property type="term" value="C:plasma membrane"/>
    <property type="evidence" value="ECO:0007669"/>
    <property type="project" value="UniProtKB-SubCell"/>
</dbReference>
<gene>
    <name evidence="9" type="ORF">ENL47_08900</name>
    <name evidence="8" type="ORF">ENM84_07380</name>
</gene>
<dbReference type="PANTHER" id="PTHR42703:SF1">
    <property type="entry name" value="NA(+)_H(+) ANTIPORTER SUBUNIT D1"/>
    <property type="match status" value="1"/>
</dbReference>
<feature type="domain" description="NADH:quinone oxidoreductase/Mrp antiporter transmembrane" evidence="7">
    <location>
        <begin position="136"/>
        <end position="451"/>
    </location>
</feature>
<feature type="transmembrane region" description="Helical" evidence="6">
    <location>
        <begin position="85"/>
        <end position="106"/>
    </location>
</feature>
<feature type="transmembrane region" description="Helical" evidence="6">
    <location>
        <begin position="398"/>
        <end position="419"/>
    </location>
</feature>
<comment type="caution">
    <text evidence="8">The sequence shown here is derived from an EMBL/GenBank/DDBJ whole genome shotgun (WGS) entry which is preliminary data.</text>
</comment>
<feature type="transmembrane region" description="Helical" evidence="6">
    <location>
        <begin position="355"/>
        <end position="378"/>
    </location>
</feature>
<name>A0A7C5XNH6_9CREN</name>
<feature type="transmembrane region" description="Helical" evidence="6">
    <location>
        <begin position="115"/>
        <end position="133"/>
    </location>
</feature>
<feature type="transmembrane region" description="Helical" evidence="6">
    <location>
        <begin position="298"/>
        <end position="320"/>
    </location>
</feature>
<keyword evidence="3 6" id="KW-0812">Transmembrane</keyword>